<dbReference type="Pfam" id="PF09621">
    <property type="entry name" value="LcrR"/>
    <property type="match status" value="1"/>
</dbReference>
<dbReference type="EMBL" id="PUWT01000001">
    <property type="protein sequence ID" value="PQQ30072.1"/>
    <property type="molecule type" value="Genomic_DNA"/>
</dbReference>
<accession>A0A2S8QA22</accession>
<sequence length="158" mass="18487">MNRDPLTPWFEERGYSVHPHYMGSSAIALGWRVWYEDCEIAWRYDKPRVWIIMLRRTRQRRGLANPFAPLYLLATATMAVLGPGSRLYGQVNTLVDSPLNDERLARFYHRWTGASEVAPGWFELEASCVISLHQMRKQQKKSLTLTGRINISLYYRSH</sequence>
<keyword evidence="1" id="KW-1133">Transmembrane helix</keyword>
<reference evidence="2 3" key="1">
    <citation type="submission" date="2018-02" db="EMBL/GenBank/DDBJ databases">
        <title>Five New Genomes of Indian Photorhabdus Isolates TSA.</title>
        <authorList>
            <person name="Dubay B."/>
            <person name="Somvanshi V.S."/>
        </authorList>
    </citation>
    <scope>NUCLEOTIDE SEQUENCE [LARGE SCALE GENOMIC DNA]</scope>
    <source>
        <strain evidence="2 3">H1</strain>
    </source>
</reference>
<proteinExistence type="predicted"/>
<organism evidence="2 3">
    <name type="scientific">Photorhabdus hindustanensis</name>
    <dbReference type="NCBI Taxonomy" id="2918802"/>
    <lineage>
        <taxon>Bacteria</taxon>
        <taxon>Pseudomonadati</taxon>
        <taxon>Pseudomonadota</taxon>
        <taxon>Gammaproteobacteria</taxon>
        <taxon>Enterobacterales</taxon>
        <taxon>Morganellaceae</taxon>
        <taxon>Photorhabdus</taxon>
    </lineage>
</organism>
<dbReference type="RefSeq" id="WP_105394529.1">
    <property type="nucleotide sequence ID" value="NZ_CAWNTA010000001.1"/>
</dbReference>
<evidence type="ECO:0000313" key="2">
    <source>
        <dbReference type="EMBL" id="PQQ30072.1"/>
    </source>
</evidence>
<comment type="caution">
    <text evidence="2">The sequence shown here is derived from an EMBL/GenBank/DDBJ whole genome shotgun (WGS) entry which is preliminary data.</text>
</comment>
<name>A0A2S8QA22_9GAMM</name>
<evidence type="ECO:0000256" key="1">
    <source>
        <dbReference type="SAM" id="Phobius"/>
    </source>
</evidence>
<dbReference type="AlphaFoldDB" id="A0A2S8QA22"/>
<dbReference type="InterPro" id="IPR022797">
    <property type="entry name" value="LcrR/CesD2"/>
</dbReference>
<dbReference type="InterPro" id="IPR013405">
    <property type="entry name" value="T3SS_LcrR"/>
</dbReference>
<keyword evidence="1" id="KW-0812">Transmembrane</keyword>
<dbReference type="NCBIfam" id="TIGR02572">
    <property type="entry name" value="LcrR"/>
    <property type="match status" value="1"/>
</dbReference>
<keyword evidence="3" id="KW-1185">Reference proteome</keyword>
<protein>
    <submittedName>
        <fullName evidence="2">Type III secretion system regulator LcrR</fullName>
    </submittedName>
</protein>
<gene>
    <name evidence="2" type="ORF">C6H66_00795</name>
</gene>
<keyword evidence="1" id="KW-0472">Membrane</keyword>
<evidence type="ECO:0000313" key="3">
    <source>
        <dbReference type="Proteomes" id="UP000239550"/>
    </source>
</evidence>
<dbReference type="Proteomes" id="UP000239550">
    <property type="component" value="Unassembled WGS sequence"/>
</dbReference>
<feature type="transmembrane region" description="Helical" evidence="1">
    <location>
        <begin position="63"/>
        <end position="82"/>
    </location>
</feature>